<protein>
    <submittedName>
        <fullName evidence="1">Uncharacterized protein</fullName>
    </submittedName>
</protein>
<gene>
    <name evidence="1" type="ORF">TNIN_112301</name>
</gene>
<evidence type="ECO:0000313" key="2">
    <source>
        <dbReference type="Proteomes" id="UP000886998"/>
    </source>
</evidence>
<keyword evidence="2" id="KW-1185">Reference proteome</keyword>
<organism evidence="1 2">
    <name type="scientific">Trichonephila inaurata madagascariensis</name>
    <dbReference type="NCBI Taxonomy" id="2747483"/>
    <lineage>
        <taxon>Eukaryota</taxon>
        <taxon>Metazoa</taxon>
        <taxon>Ecdysozoa</taxon>
        <taxon>Arthropoda</taxon>
        <taxon>Chelicerata</taxon>
        <taxon>Arachnida</taxon>
        <taxon>Araneae</taxon>
        <taxon>Araneomorphae</taxon>
        <taxon>Entelegynae</taxon>
        <taxon>Araneoidea</taxon>
        <taxon>Nephilidae</taxon>
        <taxon>Trichonephila</taxon>
        <taxon>Trichonephila inaurata</taxon>
    </lineage>
</organism>
<proteinExistence type="predicted"/>
<dbReference type="Proteomes" id="UP000886998">
    <property type="component" value="Unassembled WGS sequence"/>
</dbReference>
<dbReference type="AlphaFoldDB" id="A0A8X6Y8I9"/>
<name>A0A8X6Y8I9_9ARAC</name>
<reference evidence="1" key="1">
    <citation type="submission" date="2020-08" db="EMBL/GenBank/DDBJ databases">
        <title>Multicomponent nature underlies the extraordinary mechanical properties of spider dragline silk.</title>
        <authorList>
            <person name="Kono N."/>
            <person name="Nakamura H."/>
            <person name="Mori M."/>
            <person name="Yoshida Y."/>
            <person name="Ohtoshi R."/>
            <person name="Malay A.D."/>
            <person name="Moran D.A.P."/>
            <person name="Tomita M."/>
            <person name="Numata K."/>
            <person name="Arakawa K."/>
        </authorList>
    </citation>
    <scope>NUCLEOTIDE SEQUENCE</scope>
</reference>
<dbReference type="EMBL" id="BMAV01016590">
    <property type="protein sequence ID" value="GFY67512.1"/>
    <property type="molecule type" value="Genomic_DNA"/>
</dbReference>
<accession>A0A8X6Y8I9</accession>
<evidence type="ECO:0000313" key="1">
    <source>
        <dbReference type="EMBL" id="GFY67512.1"/>
    </source>
</evidence>
<sequence length="72" mass="8169">MFFKQMGWHSLLDNVYGDTNDALNICDIVPERSTLRNIHEDPVCVPFHVSMSSVASRLSLILQQDSAPFHHS</sequence>
<comment type="caution">
    <text evidence="1">The sequence shown here is derived from an EMBL/GenBank/DDBJ whole genome shotgun (WGS) entry which is preliminary data.</text>
</comment>